<protein>
    <submittedName>
        <fullName evidence="2">Uncharacterized protein</fullName>
    </submittedName>
</protein>
<feature type="region of interest" description="Disordered" evidence="1">
    <location>
        <begin position="44"/>
        <end position="76"/>
    </location>
</feature>
<name>A0AAV7L462_PLEWA</name>
<proteinExistence type="predicted"/>
<evidence type="ECO:0000256" key="1">
    <source>
        <dbReference type="SAM" id="MobiDB-lite"/>
    </source>
</evidence>
<dbReference type="EMBL" id="JANPWB010000016">
    <property type="protein sequence ID" value="KAJ1082520.1"/>
    <property type="molecule type" value="Genomic_DNA"/>
</dbReference>
<organism evidence="2 3">
    <name type="scientific">Pleurodeles waltl</name>
    <name type="common">Iberian ribbed newt</name>
    <dbReference type="NCBI Taxonomy" id="8319"/>
    <lineage>
        <taxon>Eukaryota</taxon>
        <taxon>Metazoa</taxon>
        <taxon>Chordata</taxon>
        <taxon>Craniata</taxon>
        <taxon>Vertebrata</taxon>
        <taxon>Euteleostomi</taxon>
        <taxon>Amphibia</taxon>
        <taxon>Batrachia</taxon>
        <taxon>Caudata</taxon>
        <taxon>Salamandroidea</taxon>
        <taxon>Salamandridae</taxon>
        <taxon>Pleurodelinae</taxon>
        <taxon>Pleurodeles</taxon>
    </lineage>
</organism>
<evidence type="ECO:0000313" key="2">
    <source>
        <dbReference type="EMBL" id="KAJ1082520.1"/>
    </source>
</evidence>
<reference evidence="2" key="1">
    <citation type="journal article" date="2022" name="bioRxiv">
        <title>Sequencing and chromosome-scale assembly of the giantPleurodeles waltlgenome.</title>
        <authorList>
            <person name="Brown T."/>
            <person name="Elewa A."/>
            <person name="Iarovenko S."/>
            <person name="Subramanian E."/>
            <person name="Araus A.J."/>
            <person name="Petzold A."/>
            <person name="Susuki M."/>
            <person name="Suzuki K.-i.T."/>
            <person name="Hayashi T."/>
            <person name="Toyoda A."/>
            <person name="Oliveira C."/>
            <person name="Osipova E."/>
            <person name="Leigh N.D."/>
            <person name="Simon A."/>
            <person name="Yun M.H."/>
        </authorList>
    </citation>
    <scope>NUCLEOTIDE SEQUENCE</scope>
    <source>
        <strain evidence="2">20211129_DDA</strain>
        <tissue evidence="2">Liver</tissue>
    </source>
</reference>
<feature type="compositionally biased region" description="Polar residues" evidence="1">
    <location>
        <begin position="54"/>
        <end position="63"/>
    </location>
</feature>
<accession>A0AAV7L462</accession>
<gene>
    <name evidence="2" type="ORF">NDU88_002685</name>
</gene>
<dbReference type="AlphaFoldDB" id="A0AAV7L462"/>
<sequence>MPKRQGRNMVTGLNLRSGLARIVDWHLTKVVVAVAPAETPVVQEDTLRRRGRGSPSNQWTSEGGLSPDYAIAPANK</sequence>
<evidence type="ECO:0000313" key="3">
    <source>
        <dbReference type="Proteomes" id="UP001066276"/>
    </source>
</evidence>
<keyword evidence="3" id="KW-1185">Reference proteome</keyword>
<comment type="caution">
    <text evidence="2">The sequence shown here is derived from an EMBL/GenBank/DDBJ whole genome shotgun (WGS) entry which is preliminary data.</text>
</comment>
<dbReference type="Proteomes" id="UP001066276">
    <property type="component" value="Chromosome 12"/>
</dbReference>